<evidence type="ECO:0000256" key="1">
    <source>
        <dbReference type="ARBA" id="ARBA00004370"/>
    </source>
</evidence>
<dbReference type="EMBL" id="OX465078">
    <property type="protein sequence ID" value="CAI9273342.1"/>
    <property type="molecule type" value="Genomic_DNA"/>
</dbReference>
<evidence type="ECO:0000313" key="15">
    <source>
        <dbReference type="Proteomes" id="UP001177003"/>
    </source>
</evidence>
<dbReference type="PANTHER" id="PTHR47955">
    <property type="entry name" value="CYTOCHROME P450 FAMILY 71 PROTEIN"/>
    <property type="match status" value="1"/>
</dbReference>
<comment type="cofactor">
    <cofactor evidence="11">
        <name>heme</name>
        <dbReference type="ChEBI" id="CHEBI:30413"/>
    </cofactor>
</comment>
<name>A0AA36DWJ0_LACSI</name>
<dbReference type="InterPro" id="IPR036396">
    <property type="entry name" value="Cyt_P450_sf"/>
</dbReference>
<dbReference type="PANTHER" id="PTHR47955:SF9">
    <property type="entry name" value="PREMNASPIRODIENE OXYGENASE-LIKE"/>
    <property type="match status" value="1"/>
</dbReference>
<evidence type="ECO:0000256" key="11">
    <source>
        <dbReference type="PIRSR" id="PIRSR602401-1"/>
    </source>
</evidence>
<evidence type="ECO:0000256" key="9">
    <source>
        <dbReference type="ARBA" id="ARBA00023033"/>
    </source>
</evidence>
<evidence type="ECO:0000256" key="5">
    <source>
        <dbReference type="ARBA" id="ARBA00022723"/>
    </source>
</evidence>
<evidence type="ECO:0000256" key="13">
    <source>
        <dbReference type="SAM" id="Phobius"/>
    </source>
</evidence>
<evidence type="ECO:0000256" key="6">
    <source>
        <dbReference type="ARBA" id="ARBA00022989"/>
    </source>
</evidence>
<protein>
    <recommendedName>
        <fullName evidence="16">Cytochrome P450</fullName>
    </recommendedName>
</protein>
<keyword evidence="15" id="KW-1185">Reference proteome</keyword>
<dbReference type="Pfam" id="PF00067">
    <property type="entry name" value="p450"/>
    <property type="match status" value="1"/>
</dbReference>
<evidence type="ECO:0000313" key="14">
    <source>
        <dbReference type="EMBL" id="CAI9273342.1"/>
    </source>
</evidence>
<dbReference type="GO" id="GO:0016705">
    <property type="term" value="F:oxidoreductase activity, acting on paired donors, with incorporation or reduction of molecular oxygen"/>
    <property type="evidence" value="ECO:0007669"/>
    <property type="project" value="InterPro"/>
</dbReference>
<keyword evidence="9 12" id="KW-0503">Monooxygenase</keyword>
<keyword evidence="6 13" id="KW-1133">Transmembrane helix</keyword>
<evidence type="ECO:0000256" key="12">
    <source>
        <dbReference type="RuleBase" id="RU000461"/>
    </source>
</evidence>
<dbReference type="GO" id="GO:0020037">
    <property type="term" value="F:heme binding"/>
    <property type="evidence" value="ECO:0007669"/>
    <property type="project" value="InterPro"/>
</dbReference>
<comment type="similarity">
    <text evidence="2 12">Belongs to the cytochrome P450 family.</text>
</comment>
<proteinExistence type="inferred from homology"/>
<dbReference type="AlphaFoldDB" id="A0AA36DWJ0"/>
<organism evidence="14 15">
    <name type="scientific">Lactuca saligna</name>
    <name type="common">Willowleaf lettuce</name>
    <dbReference type="NCBI Taxonomy" id="75948"/>
    <lineage>
        <taxon>Eukaryota</taxon>
        <taxon>Viridiplantae</taxon>
        <taxon>Streptophyta</taxon>
        <taxon>Embryophyta</taxon>
        <taxon>Tracheophyta</taxon>
        <taxon>Spermatophyta</taxon>
        <taxon>Magnoliopsida</taxon>
        <taxon>eudicotyledons</taxon>
        <taxon>Gunneridae</taxon>
        <taxon>Pentapetalae</taxon>
        <taxon>asterids</taxon>
        <taxon>campanulids</taxon>
        <taxon>Asterales</taxon>
        <taxon>Asteraceae</taxon>
        <taxon>Cichorioideae</taxon>
        <taxon>Cichorieae</taxon>
        <taxon>Lactucinae</taxon>
        <taxon>Lactuca</taxon>
    </lineage>
</organism>
<dbReference type="CDD" id="cd11072">
    <property type="entry name" value="CYP71-like"/>
    <property type="match status" value="1"/>
</dbReference>
<keyword evidence="4 13" id="KW-0812">Transmembrane</keyword>
<dbReference type="InterPro" id="IPR002401">
    <property type="entry name" value="Cyt_P450_E_grp-I"/>
</dbReference>
<gene>
    <name evidence="14" type="ORF">LSALG_LOCUS13497</name>
</gene>
<dbReference type="SUPFAM" id="SSF48264">
    <property type="entry name" value="Cytochrome P450"/>
    <property type="match status" value="1"/>
</dbReference>
<dbReference type="InterPro" id="IPR017972">
    <property type="entry name" value="Cyt_P450_CS"/>
</dbReference>
<keyword evidence="7 12" id="KW-0560">Oxidoreductase</keyword>
<reference evidence="14" key="1">
    <citation type="submission" date="2023-04" db="EMBL/GenBank/DDBJ databases">
        <authorList>
            <person name="Vijverberg K."/>
            <person name="Xiong W."/>
            <person name="Schranz E."/>
        </authorList>
    </citation>
    <scope>NUCLEOTIDE SEQUENCE</scope>
</reference>
<sequence length="518" mass="59026">MEITITIQTQVKQGSIDMDIISFFPSWILPTTLLLFFTSIFMYALGRRSSSFKLPPGPKRLPIIGNLHQVLGKEGVHQTLWNLSKTYGPALLLHFGAQPFLVISSSEMATEVLKTHDEKLCTRPYSKATKLLSFNYMDVAFAPHNDHWRDMRKVLVSEFLGAKRIRLYKNVMEIEMEALIRSISSHSLNTTVNLEDIILSLVYDVVGKVAFGNSYRGKTFNGRTLKDIVEEAQVMGGASFSFIFPTFGWILDELTGWNRRLQKCYTDFDGFLQMILDDHLYQNDTKTSGHVNDFVDDCMSRLTTEEMKALVMNVLEGAVDTSTITMVWAMSELVKNPRVMQKLQNEIRRCVGRKSKVDESDITKMSYLKMVVKETLRLHPPAAFLMGRECVSQCQIGGYDVLPGMKVMVTAWGLGRDPRIWKENAAEFYPERFENIKPDIGGKNFEMIPFGGGRRACPGNNMATSTVEFTISNLLYFFNWETPAGLKKEDLDMKENGFPFLRRTTPLCLVPTKHNWED</sequence>
<feature type="binding site" description="axial binding residue" evidence="11">
    <location>
        <position position="457"/>
    </location>
    <ligand>
        <name>heme</name>
        <dbReference type="ChEBI" id="CHEBI:30413"/>
    </ligand>
    <ligandPart>
        <name>Fe</name>
        <dbReference type="ChEBI" id="CHEBI:18248"/>
    </ligandPart>
</feature>
<keyword evidence="8 11" id="KW-0408">Iron</keyword>
<dbReference type="Proteomes" id="UP001177003">
    <property type="component" value="Chromosome 2"/>
</dbReference>
<keyword evidence="10 13" id="KW-0472">Membrane</keyword>
<dbReference type="GO" id="GO:0005506">
    <property type="term" value="F:iron ion binding"/>
    <property type="evidence" value="ECO:0007669"/>
    <property type="project" value="InterPro"/>
</dbReference>
<dbReference type="PRINTS" id="PR00385">
    <property type="entry name" value="P450"/>
</dbReference>
<dbReference type="PRINTS" id="PR00463">
    <property type="entry name" value="EP450I"/>
</dbReference>
<dbReference type="GO" id="GO:0051762">
    <property type="term" value="P:sesquiterpene biosynthetic process"/>
    <property type="evidence" value="ECO:0007669"/>
    <property type="project" value="UniProtKB-ARBA"/>
</dbReference>
<evidence type="ECO:0000256" key="10">
    <source>
        <dbReference type="ARBA" id="ARBA00023136"/>
    </source>
</evidence>
<evidence type="ECO:0008006" key="16">
    <source>
        <dbReference type="Google" id="ProtNLM"/>
    </source>
</evidence>
<dbReference type="GO" id="GO:0004497">
    <property type="term" value="F:monooxygenase activity"/>
    <property type="evidence" value="ECO:0007669"/>
    <property type="project" value="UniProtKB-KW"/>
</dbReference>
<keyword evidence="5 11" id="KW-0479">Metal-binding</keyword>
<evidence type="ECO:0000256" key="2">
    <source>
        <dbReference type="ARBA" id="ARBA00010617"/>
    </source>
</evidence>
<evidence type="ECO:0000256" key="3">
    <source>
        <dbReference type="ARBA" id="ARBA00022617"/>
    </source>
</evidence>
<feature type="transmembrane region" description="Helical" evidence="13">
    <location>
        <begin position="27"/>
        <end position="45"/>
    </location>
</feature>
<keyword evidence="3 11" id="KW-0349">Heme</keyword>
<dbReference type="GO" id="GO:0016020">
    <property type="term" value="C:membrane"/>
    <property type="evidence" value="ECO:0007669"/>
    <property type="project" value="UniProtKB-SubCell"/>
</dbReference>
<accession>A0AA36DWJ0</accession>
<evidence type="ECO:0000256" key="8">
    <source>
        <dbReference type="ARBA" id="ARBA00023004"/>
    </source>
</evidence>
<dbReference type="FunFam" id="1.10.630.10:FF:000043">
    <property type="entry name" value="Cytochrome P450 99A2"/>
    <property type="match status" value="1"/>
</dbReference>
<comment type="subcellular location">
    <subcellularLocation>
        <location evidence="1">Membrane</location>
    </subcellularLocation>
</comment>
<dbReference type="InterPro" id="IPR001128">
    <property type="entry name" value="Cyt_P450"/>
</dbReference>
<evidence type="ECO:0000256" key="4">
    <source>
        <dbReference type="ARBA" id="ARBA00022692"/>
    </source>
</evidence>
<evidence type="ECO:0000256" key="7">
    <source>
        <dbReference type="ARBA" id="ARBA00023002"/>
    </source>
</evidence>
<dbReference type="PROSITE" id="PS00086">
    <property type="entry name" value="CYTOCHROME_P450"/>
    <property type="match status" value="1"/>
</dbReference>
<dbReference type="Gene3D" id="1.10.630.10">
    <property type="entry name" value="Cytochrome P450"/>
    <property type="match status" value="1"/>
</dbReference>